<sequence>MNLASISPTKRLLFCILLDVIGTLSYSLPVLGELSDIFWAPIAAILYRKLFSGAGGWLGAGVVFLEELLPFSDVIPTFTLSWIVTNVFSIQPRTLNKNA</sequence>
<dbReference type="AlphaFoldDB" id="A0A255ZGY4"/>
<evidence type="ECO:0000313" key="3">
    <source>
        <dbReference type="Proteomes" id="UP000216035"/>
    </source>
</evidence>
<accession>A0A255ZGY4</accession>
<reference evidence="2 3" key="1">
    <citation type="submission" date="2017-07" db="EMBL/GenBank/DDBJ databases">
        <title>Flavobacterium cyanobacteriorum sp. nov., isolated from cyanobacterial aggregates in a eutrophic lake.</title>
        <authorList>
            <person name="Cai H."/>
        </authorList>
    </citation>
    <scope>NUCLEOTIDE SEQUENCE [LARGE SCALE GENOMIC DNA]</scope>
    <source>
        <strain evidence="2 3">TH167</strain>
    </source>
</reference>
<keyword evidence="1" id="KW-1133">Transmembrane helix</keyword>
<keyword evidence="1" id="KW-0812">Transmembrane</keyword>
<comment type="caution">
    <text evidence="2">The sequence shown here is derived from an EMBL/GenBank/DDBJ whole genome shotgun (WGS) entry which is preliminary data.</text>
</comment>
<dbReference type="RefSeq" id="WP_094487286.1">
    <property type="nucleotide sequence ID" value="NZ_NOXX01000220.1"/>
</dbReference>
<keyword evidence="3" id="KW-1185">Reference proteome</keyword>
<name>A0A255ZGY4_9FLAO</name>
<feature type="transmembrane region" description="Helical" evidence="1">
    <location>
        <begin position="12"/>
        <end position="31"/>
    </location>
</feature>
<gene>
    <name evidence="2" type="ORF">CHX27_13330</name>
</gene>
<organism evidence="2 3">
    <name type="scientific">Flavobacterium aurantiibacter</name>
    <dbReference type="NCBI Taxonomy" id="2023067"/>
    <lineage>
        <taxon>Bacteria</taxon>
        <taxon>Pseudomonadati</taxon>
        <taxon>Bacteroidota</taxon>
        <taxon>Flavobacteriia</taxon>
        <taxon>Flavobacteriales</taxon>
        <taxon>Flavobacteriaceae</taxon>
        <taxon>Flavobacterium</taxon>
    </lineage>
</organism>
<dbReference type="Proteomes" id="UP000216035">
    <property type="component" value="Unassembled WGS sequence"/>
</dbReference>
<evidence type="ECO:0000256" key="1">
    <source>
        <dbReference type="SAM" id="Phobius"/>
    </source>
</evidence>
<dbReference type="EMBL" id="NOXX01000220">
    <property type="protein sequence ID" value="OYQ40691.1"/>
    <property type="molecule type" value="Genomic_DNA"/>
</dbReference>
<proteinExistence type="predicted"/>
<dbReference type="OrthoDB" id="1144067at2"/>
<protein>
    <submittedName>
        <fullName evidence="2">Uncharacterized protein</fullName>
    </submittedName>
</protein>
<evidence type="ECO:0000313" key="2">
    <source>
        <dbReference type="EMBL" id="OYQ40691.1"/>
    </source>
</evidence>
<keyword evidence="1" id="KW-0472">Membrane</keyword>